<evidence type="ECO:0000256" key="1">
    <source>
        <dbReference type="ARBA" id="ARBA00022490"/>
    </source>
</evidence>
<keyword evidence="3 5" id="KW-0378">Hydrolase</keyword>
<proteinExistence type="inferred from homology"/>
<dbReference type="Proteomes" id="UP000230214">
    <property type="component" value="Unassembled WGS sequence"/>
</dbReference>
<dbReference type="HAMAP" id="MF_00378">
    <property type="entry name" value="Exonuc_7_L"/>
    <property type="match status" value="1"/>
</dbReference>
<gene>
    <name evidence="5 9" type="primary">xseA</name>
    <name evidence="9" type="ORF">COV24_00170</name>
</gene>
<dbReference type="GO" id="GO:0003676">
    <property type="term" value="F:nucleic acid binding"/>
    <property type="evidence" value="ECO:0007669"/>
    <property type="project" value="InterPro"/>
</dbReference>
<accession>A0A2H0RBN6</accession>
<dbReference type="GO" id="GO:0006308">
    <property type="term" value="P:DNA catabolic process"/>
    <property type="evidence" value="ECO:0007669"/>
    <property type="project" value="UniProtKB-UniRule"/>
</dbReference>
<evidence type="ECO:0000313" key="10">
    <source>
        <dbReference type="Proteomes" id="UP000230214"/>
    </source>
</evidence>
<dbReference type="CDD" id="cd04489">
    <property type="entry name" value="ExoVII_LU_OBF"/>
    <property type="match status" value="1"/>
</dbReference>
<dbReference type="AlphaFoldDB" id="A0A2H0RBN6"/>
<protein>
    <recommendedName>
        <fullName evidence="5">Exodeoxyribonuclease 7 large subunit</fullName>
        <ecNumber evidence="5">3.1.11.6</ecNumber>
    </recommendedName>
    <alternativeName>
        <fullName evidence="5">Exodeoxyribonuclease VII large subunit</fullName>
        <shortName evidence="5">Exonuclease VII large subunit</shortName>
    </alternativeName>
</protein>
<reference evidence="9 10" key="1">
    <citation type="submission" date="2017-09" db="EMBL/GenBank/DDBJ databases">
        <title>Depth-based differentiation of microbial function through sediment-hosted aquifers and enrichment of novel symbionts in the deep terrestrial subsurface.</title>
        <authorList>
            <person name="Probst A.J."/>
            <person name="Ladd B."/>
            <person name="Jarett J.K."/>
            <person name="Geller-Mcgrath D.E."/>
            <person name="Sieber C.M."/>
            <person name="Emerson J.B."/>
            <person name="Anantharaman K."/>
            <person name="Thomas B.C."/>
            <person name="Malmstrom R."/>
            <person name="Stieglmeier M."/>
            <person name="Klingl A."/>
            <person name="Woyke T."/>
            <person name="Ryan C.M."/>
            <person name="Banfield J.F."/>
        </authorList>
    </citation>
    <scope>NUCLEOTIDE SEQUENCE [LARGE SCALE GENOMIC DNA]</scope>
    <source>
        <strain evidence="9">CG10_big_fil_rev_8_21_14_0_10_32_10</strain>
    </source>
</reference>
<dbReference type="Pfam" id="PF02601">
    <property type="entry name" value="Exonuc_VII_L"/>
    <property type="match status" value="1"/>
</dbReference>
<comment type="subcellular location">
    <subcellularLocation>
        <location evidence="5 6">Cytoplasm</location>
    </subcellularLocation>
</comment>
<sequence>MNFNSDIEQIFSVSEYLDLVNAVIEPVKFTIQGEVGQLTERGSAIYFSLLDKTDNSKLDSLMWRYKYDYMGFEIKEGMEIKVYGNANIYKPLGKFTFIADQISSVGEGELKANLEALKNKLQQDGYFDTEHKKQIPVYIKTIGLITSNFGDAKKDFITHLGNFGFKVIFYDVRVEGMQSISNIVEAIKWFNETTQEIDVLVITRGGGSLESLQSFNSFEVAKAIYSSRIPIICGVGHENDITIADLVADVRASTPTHAGRIISDPWKNAKQLVESVGDSIKSSFKNKVLIYKQKLKSIEENLYRNFYDNIKENNKAIYDIDRDINLSINNWIKNIDKKIDALNTNLNLADPALKLKQGYSITRSAKNNIVKDIKDVKIGESVTIQLSKGVLTSRIEKNT</sequence>
<comment type="caution">
    <text evidence="9">The sequence shown here is derived from an EMBL/GenBank/DDBJ whole genome shotgun (WGS) entry which is preliminary data.</text>
</comment>
<keyword evidence="4 5" id="KW-0269">Exonuclease</keyword>
<evidence type="ECO:0000256" key="4">
    <source>
        <dbReference type="ARBA" id="ARBA00022839"/>
    </source>
</evidence>
<evidence type="ECO:0000256" key="6">
    <source>
        <dbReference type="RuleBase" id="RU004355"/>
    </source>
</evidence>
<dbReference type="Pfam" id="PF13742">
    <property type="entry name" value="tRNA_anti_2"/>
    <property type="match status" value="1"/>
</dbReference>
<comment type="catalytic activity">
    <reaction evidence="5 6">
        <text>Exonucleolytic cleavage in either 5'- to 3'- or 3'- to 5'-direction to yield nucleoside 5'-phosphates.</text>
        <dbReference type="EC" id="3.1.11.6"/>
    </reaction>
</comment>
<evidence type="ECO:0000313" key="9">
    <source>
        <dbReference type="EMBL" id="PIR43928.1"/>
    </source>
</evidence>
<comment type="function">
    <text evidence="5">Bidirectionally degrades single-stranded DNA into large acid-insoluble oligonucleotides, which are then degraded further into small acid-soluble oligonucleotides.</text>
</comment>
<feature type="domain" description="OB-fold nucleic acid binding" evidence="8">
    <location>
        <begin position="11"/>
        <end position="102"/>
    </location>
</feature>
<dbReference type="EMBL" id="PCXU01000002">
    <property type="protein sequence ID" value="PIR43928.1"/>
    <property type="molecule type" value="Genomic_DNA"/>
</dbReference>
<dbReference type="GO" id="GO:0008855">
    <property type="term" value="F:exodeoxyribonuclease VII activity"/>
    <property type="evidence" value="ECO:0007669"/>
    <property type="project" value="UniProtKB-UniRule"/>
</dbReference>
<dbReference type="InterPro" id="IPR003753">
    <property type="entry name" value="Exonuc_VII_L"/>
</dbReference>
<keyword evidence="1 5" id="KW-0963">Cytoplasm</keyword>
<evidence type="ECO:0000259" key="7">
    <source>
        <dbReference type="Pfam" id="PF02601"/>
    </source>
</evidence>
<feature type="domain" description="Exonuclease VII large subunit C-terminal" evidence="7">
    <location>
        <begin position="126"/>
        <end position="330"/>
    </location>
</feature>
<organism evidence="9 10">
    <name type="scientific">candidate division WWE3 bacterium CG10_big_fil_rev_8_21_14_0_10_32_10</name>
    <dbReference type="NCBI Taxonomy" id="1975090"/>
    <lineage>
        <taxon>Bacteria</taxon>
        <taxon>Katanobacteria</taxon>
    </lineage>
</organism>
<dbReference type="GO" id="GO:0005737">
    <property type="term" value="C:cytoplasm"/>
    <property type="evidence" value="ECO:0007669"/>
    <property type="project" value="UniProtKB-SubCell"/>
</dbReference>
<keyword evidence="2 5" id="KW-0540">Nuclease</keyword>
<evidence type="ECO:0000256" key="5">
    <source>
        <dbReference type="HAMAP-Rule" id="MF_00378"/>
    </source>
</evidence>
<evidence type="ECO:0000256" key="3">
    <source>
        <dbReference type="ARBA" id="ARBA00022801"/>
    </source>
</evidence>
<evidence type="ECO:0000256" key="2">
    <source>
        <dbReference type="ARBA" id="ARBA00022722"/>
    </source>
</evidence>
<evidence type="ECO:0000259" key="8">
    <source>
        <dbReference type="Pfam" id="PF13742"/>
    </source>
</evidence>
<dbReference type="GO" id="GO:0009318">
    <property type="term" value="C:exodeoxyribonuclease VII complex"/>
    <property type="evidence" value="ECO:0007669"/>
    <property type="project" value="UniProtKB-UniRule"/>
</dbReference>
<dbReference type="PANTHER" id="PTHR30008">
    <property type="entry name" value="EXODEOXYRIBONUCLEASE 7 LARGE SUBUNIT"/>
    <property type="match status" value="1"/>
</dbReference>
<comment type="subunit">
    <text evidence="5">Heterooligomer composed of large and small subunits.</text>
</comment>
<dbReference type="InterPro" id="IPR025824">
    <property type="entry name" value="OB-fold_nuc-bd_dom"/>
</dbReference>
<dbReference type="InterPro" id="IPR020579">
    <property type="entry name" value="Exonuc_VII_lsu_C"/>
</dbReference>
<dbReference type="EC" id="3.1.11.6" evidence="5"/>
<comment type="similarity">
    <text evidence="5 6">Belongs to the XseA family.</text>
</comment>
<dbReference type="NCBIfam" id="TIGR00237">
    <property type="entry name" value="xseA"/>
    <property type="match status" value="1"/>
</dbReference>
<name>A0A2H0RBN6_UNCKA</name>
<dbReference type="PANTHER" id="PTHR30008:SF0">
    <property type="entry name" value="EXODEOXYRIBONUCLEASE 7 LARGE SUBUNIT"/>
    <property type="match status" value="1"/>
</dbReference>